<comment type="subcellular location">
    <subcellularLocation>
        <location evidence="1">Cell membrane</location>
        <topology evidence="1">Multi-pass membrane protein</topology>
    </subcellularLocation>
</comment>
<name>A0A5C5Z663_9BACT</name>
<sequence>MRASPIISLPERSLLRVLARCYRRNIDPAPLVAALAKEFSGAYGYRISLLSNRIAEGVPVVDAIHGLPGIVSPSVDAILMFANQSGTLSEAYQSLLDQDHGCKEEVGVDGESPTQMMLRVLASFFFALMVITFLLLFIMPTFEKMFDEFGLVLPAPTVLLIAVAAHLSPYIGLAILGVVLLLLIRSPVLASSLWNTWSLMSLGKKTASPPVQVRSLLASTIESGQSIETIVCSLSHVHRHGNTGKRLSRAVSRIEQGADGWTALAKSKVLCSREARALALTQSPDTQAWLLDWSASKRQSRRDRQRFAWTETLSLLLTLTLAIVVGWTAIAVFLPLCDLIWGLS</sequence>
<dbReference type="AlphaFoldDB" id="A0A5C5Z663"/>
<dbReference type="InterPro" id="IPR003004">
    <property type="entry name" value="GspF/PilC"/>
</dbReference>
<evidence type="ECO:0000256" key="2">
    <source>
        <dbReference type="ARBA" id="ARBA00022475"/>
    </source>
</evidence>
<keyword evidence="3 6" id="KW-0812">Transmembrane</keyword>
<dbReference type="PANTHER" id="PTHR30012:SF0">
    <property type="entry name" value="TYPE II SECRETION SYSTEM PROTEIN F-RELATED"/>
    <property type="match status" value="1"/>
</dbReference>
<feature type="domain" description="Type II secretion system protein GspF" evidence="7">
    <location>
        <begin position="216"/>
        <end position="335"/>
    </location>
</feature>
<evidence type="ECO:0000256" key="3">
    <source>
        <dbReference type="ARBA" id="ARBA00022692"/>
    </source>
</evidence>
<keyword evidence="5 6" id="KW-0472">Membrane</keyword>
<keyword evidence="4 6" id="KW-1133">Transmembrane helix</keyword>
<evidence type="ECO:0000256" key="4">
    <source>
        <dbReference type="ARBA" id="ARBA00022989"/>
    </source>
</evidence>
<keyword evidence="9" id="KW-1185">Reference proteome</keyword>
<feature type="transmembrane region" description="Helical" evidence="6">
    <location>
        <begin position="159"/>
        <end position="184"/>
    </location>
</feature>
<evidence type="ECO:0000313" key="9">
    <source>
        <dbReference type="Proteomes" id="UP000315010"/>
    </source>
</evidence>
<gene>
    <name evidence="8" type="ORF">CA13_42070</name>
</gene>
<evidence type="ECO:0000256" key="5">
    <source>
        <dbReference type="ARBA" id="ARBA00023136"/>
    </source>
</evidence>
<dbReference type="GO" id="GO:0005886">
    <property type="term" value="C:plasma membrane"/>
    <property type="evidence" value="ECO:0007669"/>
    <property type="project" value="UniProtKB-SubCell"/>
</dbReference>
<dbReference type="PANTHER" id="PTHR30012">
    <property type="entry name" value="GENERAL SECRETION PATHWAY PROTEIN"/>
    <property type="match status" value="1"/>
</dbReference>
<evidence type="ECO:0000313" key="8">
    <source>
        <dbReference type="EMBL" id="TWT82744.1"/>
    </source>
</evidence>
<feature type="transmembrane region" description="Helical" evidence="6">
    <location>
        <begin position="120"/>
        <end position="139"/>
    </location>
</feature>
<dbReference type="Proteomes" id="UP000315010">
    <property type="component" value="Unassembled WGS sequence"/>
</dbReference>
<dbReference type="RefSeq" id="WP_419194585.1">
    <property type="nucleotide sequence ID" value="NZ_SJPJ01000001.1"/>
</dbReference>
<dbReference type="Pfam" id="PF00482">
    <property type="entry name" value="T2SSF"/>
    <property type="match status" value="1"/>
</dbReference>
<evidence type="ECO:0000256" key="1">
    <source>
        <dbReference type="ARBA" id="ARBA00004651"/>
    </source>
</evidence>
<evidence type="ECO:0000256" key="6">
    <source>
        <dbReference type="SAM" id="Phobius"/>
    </source>
</evidence>
<accession>A0A5C5Z663</accession>
<evidence type="ECO:0000259" key="7">
    <source>
        <dbReference type="Pfam" id="PF00482"/>
    </source>
</evidence>
<dbReference type="InterPro" id="IPR018076">
    <property type="entry name" value="T2SS_GspF_dom"/>
</dbReference>
<protein>
    <submittedName>
        <fullName evidence="8">Type IV pilin biogenesis protein</fullName>
    </submittedName>
</protein>
<organism evidence="8 9">
    <name type="scientific">Novipirellula herctigrandis</name>
    <dbReference type="NCBI Taxonomy" id="2527986"/>
    <lineage>
        <taxon>Bacteria</taxon>
        <taxon>Pseudomonadati</taxon>
        <taxon>Planctomycetota</taxon>
        <taxon>Planctomycetia</taxon>
        <taxon>Pirellulales</taxon>
        <taxon>Pirellulaceae</taxon>
        <taxon>Novipirellula</taxon>
    </lineage>
</organism>
<feature type="transmembrane region" description="Helical" evidence="6">
    <location>
        <begin position="307"/>
        <end position="334"/>
    </location>
</feature>
<proteinExistence type="predicted"/>
<dbReference type="EMBL" id="SJPJ01000001">
    <property type="protein sequence ID" value="TWT82744.1"/>
    <property type="molecule type" value="Genomic_DNA"/>
</dbReference>
<reference evidence="8 9" key="1">
    <citation type="submission" date="2019-02" db="EMBL/GenBank/DDBJ databases">
        <title>Deep-cultivation of Planctomycetes and their phenomic and genomic characterization uncovers novel biology.</title>
        <authorList>
            <person name="Wiegand S."/>
            <person name="Jogler M."/>
            <person name="Boedeker C."/>
            <person name="Pinto D."/>
            <person name="Vollmers J."/>
            <person name="Rivas-Marin E."/>
            <person name="Kohn T."/>
            <person name="Peeters S.H."/>
            <person name="Heuer A."/>
            <person name="Rast P."/>
            <person name="Oberbeckmann S."/>
            <person name="Bunk B."/>
            <person name="Jeske O."/>
            <person name="Meyerdierks A."/>
            <person name="Storesund J.E."/>
            <person name="Kallscheuer N."/>
            <person name="Luecker S."/>
            <person name="Lage O.M."/>
            <person name="Pohl T."/>
            <person name="Merkel B.J."/>
            <person name="Hornburger P."/>
            <person name="Mueller R.-W."/>
            <person name="Bruemmer F."/>
            <person name="Labrenz M."/>
            <person name="Spormann A.M."/>
            <person name="Op Den Camp H."/>
            <person name="Overmann J."/>
            <person name="Amann R."/>
            <person name="Jetten M.S.M."/>
            <person name="Mascher T."/>
            <person name="Medema M.H."/>
            <person name="Devos D.P."/>
            <person name="Kaster A.-K."/>
            <person name="Ovreas L."/>
            <person name="Rohde M."/>
            <person name="Galperin M.Y."/>
            <person name="Jogler C."/>
        </authorList>
    </citation>
    <scope>NUCLEOTIDE SEQUENCE [LARGE SCALE GENOMIC DNA]</scope>
    <source>
        <strain evidence="8 9">CA13</strain>
    </source>
</reference>
<comment type="caution">
    <text evidence="8">The sequence shown here is derived from an EMBL/GenBank/DDBJ whole genome shotgun (WGS) entry which is preliminary data.</text>
</comment>
<keyword evidence="2" id="KW-1003">Cell membrane</keyword>